<dbReference type="InterPro" id="IPR013029">
    <property type="entry name" value="YchF_C"/>
</dbReference>
<dbReference type="PANTHER" id="PTHR23305:SF11">
    <property type="entry name" value="OBG-LIKE ATPASE 1"/>
    <property type="match status" value="1"/>
</dbReference>
<evidence type="ECO:0000256" key="6">
    <source>
        <dbReference type="ARBA" id="ARBA00022801"/>
    </source>
</evidence>
<reference evidence="10" key="1">
    <citation type="submission" date="2015-12" db="EMBL/GenBank/DDBJ databases">
        <title>Update maize B73 reference genome by single molecule sequencing technologies.</title>
        <authorList>
            <consortium name="Maize Genome Sequencing Project"/>
            <person name="Ware D."/>
        </authorList>
    </citation>
    <scope>NUCLEOTIDE SEQUENCE</scope>
    <source>
        <tissue evidence="10">Seedling</tissue>
    </source>
</reference>
<dbReference type="PROSITE" id="PS51880">
    <property type="entry name" value="TGS"/>
    <property type="match status" value="1"/>
</dbReference>
<dbReference type="SUPFAM" id="SSF52540">
    <property type="entry name" value="P-loop containing nucleoside triphosphate hydrolases"/>
    <property type="match status" value="1"/>
</dbReference>
<dbReference type="PROSITE" id="PS51710">
    <property type="entry name" value="G_OBG"/>
    <property type="match status" value="1"/>
</dbReference>
<name>A0A1D6IYG6_MAIZE</name>
<dbReference type="SUPFAM" id="SSF81271">
    <property type="entry name" value="TGS-like"/>
    <property type="match status" value="1"/>
</dbReference>
<dbReference type="EMBL" id="CM000786">
    <property type="protein sequence ID" value="AQK40929.1"/>
    <property type="molecule type" value="Genomic_DNA"/>
</dbReference>
<evidence type="ECO:0000256" key="9">
    <source>
        <dbReference type="HAMAP-Rule" id="MF_03167"/>
    </source>
</evidence>
<dbReference type="CDD" id="cd01900">
    <property type="entry name" value="YchF"/>
    <property type="match status" value="1"/>
</dbReference>
<keyword evidence="6 9" id="KW-0378">Hydrolase</keyword>
<dbReference type="InterPro" id="IPR004396">
    <property type="entry name" value="ATPase_YchF/OLA1"/>
</dbReference>
<dbReference type="InterPro" id="IPR006073">
    <property type="entry name" value="GTP-bd"/>
</dbReference>
<dbReference type="Pfam" id="PF01926">
    <property type="entry name" value="MMR_HSR1"/>
    <property type="match status" value="1"/>
</dbReference>
<comment type="similarity">
    <text evidence="9">Belongs to the TRAFAC class OBG-HflX-like GTPase superfamily. OBG GTPase family. YchF/OLA1 subfamily.</text>
</comment>
<dbReference type="ExpressionAtlas" id="A0A1D6IYG6">
    <property type="expression patterns" value="baseline and differential"/>
</dbReference>
<dbReference type="Gene3D" id="3.40.50.300">
    <property type="entry name" value="P-loop containing nucleotide triphosphate hydrolases"/>
    <property type="match status" value="1"/>
</dbReference>
<dbReference type="InParanoid" id="A0A1D6IYG6"/>
<comment type="function">
    <text evidence="9">Hydrolyzes ATP, and can also hydrolyze GTP with lower efficiency. Has lower affinity for GTP.</text>
</comment>
<accession>A0A1D6IYG6</accession>
<feature type="binding site" evidence="9">
    <location>
        <position position="230"/>
    </location>
    <ligand>
        <name>ATP</name>
        <dbReference type="ChEBI" id="CHEBI:30616"/>
    </ligand>
</feature>
<dbReference type="FunFam" id="3.10.20.30:FF:000029">
    <property type="entry name" value="Obg-like ATPase 1"/>
    <property type="match status" value="2"/>
</dbReference>
<dbReference type="GO" id="GO:0005525">
    <property type="term" value="F:GTP binding"/>
    <property type="evidence" value="ECO:0007669"/>
    <property type="project" value="InterPro"/>
</dbReference>
<protein>
    <recommendedName>
        <fullName evidence="9">Obg-like ATPase 1</fullName>
    </recommendedName>
</protein>
<comment type="cofactor">
    <cofactor evidence="1">
        <name>Mg(2+)</name>
        <dbReference type="ChEBI" id="CHEBI:18420"/>
    </cofactor>
</comment>
<dbReference type="InterPro" id="IPR012676">
    <property type="entry name" value="TGS-like"/>
</dbReference>
<keyword evidence="8" id="KW-0460">Magnesium</keyword>
<keyword evidence="4" id="KW-0479">Metal-binding</keyword>
<dbReference type="InterPro" id="IPR031167">
    <property type="entry name" value="G_OBG"/>
</dbReference>
<keyword evidence="7 9" id="KW-0067">ATP-binding</keyword>
<dbReference type="Gene3D" id="1.10.150.300">
    <property type="entry name" value="TGS-like domain"/>
    <property type="match status" value="1"/>
</dbReference>
<evidence type="ECO:0000256" key="2">
    <source>
        <dbReference type="ARBA" id="ARBA00004496"/>
    </source>
</evidence>
<dbReference type="AlphaFoldDB" id="A0A1D6IYG6"/>
<dbReference type="InterPro" id="IPR012675">
    <property type="entry name" value="Beta-grasp_dom_sf"/>
</dbReference>
<dbReference type="PANTHER" id="PTHR23305">
    <property type="entry name" value="OBG GTPASE FAMILY"/>
    <property type="match status" value="1"/>
</dbReference>
<dbReference type="CDD" id="cd04867">
    <property type="entry name" value="TGS_YchF_OLA1"/>
    <property type="match status" value="1"/>
</dbReference>
<dbReference type="Pfam" id="PF06071">
    <property type="entry name" value="YchF-GTPase_C"/>
    <property type="match status" value="2"/>
</dbReference>
<evidence type="ECO:0000256" key="5">
    <source>
        <dbReference type="ARBA" id="ARBA00022741"/>
    </source>
</evidence>
<evidence type="ECO:0000256" key="7">
    <source>
        <dbReference type="ARBA" id="ARBA00022840"/>
    </source>
</evidence>
<proteinExistence type="inferred from homology"/>
<dbReference type="GO" id="GO:0005737">
    <property type="term" value="C:cytoplasm"/>
    <property type="evidence" value="ECO:0007669"/>
    <property type="project" value="UniProtKB-SubCell"/>
</dbReference>
<dbReference type="GO" id="GO:0005524">
    <property type="term" value="F:ATP binding"/>
    <property type="evidence" value="ECO:0007669"/>
    <property type="project" value="UniProtKB-UniRule"/>
</dbReference>
<dbReference type="GO" id="GO:0016887">
    <property type="term" value="F:ATP hydrolysis activity"/>
    <property type="evidence" value="ECO:0007669"/>
    <property type="project" value="UniProtKB-UniRule"/>
</dbReference>
<evidence type="ECO:0000256" key="8">
    <source>
        <dbReference type="ARBA" id="ARBA00022842"/>
    </source>
</evidence>
<dbReference type="InterPro" id="IPR041706">
    <property type="entry name" value="YchF_N"/>
</dbReference>
<evidence type="ECO:0000256" key="3">
    <source>
        <dbReference type="ARBA" id="ARBA00022490"/>
    </source>
</evidence>
<evidence type="ECO:0000256" key="1">
    <source>
        <dbReference type="ARBA" id="ARBA00001946"/>
    </source>
</evidence>
<dbReference type="STRING" id="4577.A0A1D6IYG6"/>
<dbReference type="NCBIfam" id="TIGR00092">
    <property type="entry name" value="redox-regulated ATPase YchF"/>
    <property type="match status" value="1"/>
</dbReference>
<gene>
    <name evidence="10" type="ORF">ZEAMMB73_Zm00001d024274</name>
</gene>
<comment type="subunit">
    <text evidence="9">Monomer.</text>
</comment>
<dbReference type="InterPro" id="IPR027417">
    <property type="entry name" value="P-loop_NTPase"/>
</dbReference>
<feature type="binding site" evidence="9">
    <location>
        <begin position="33"/>
        <end position="38"/>
    </location>
    <ligand>
        <name>ATP</name>
        <dbReference type="ChEBI" id="CHEBI:30616"/>
    </ligand>
</feature>
<dbReference type="FunCoup" id="A0A1D6IYG6">
    <property type="interactions" value="2795"/>
</dbReference>
<keyword evidence="5 9" id="KW-0547">Nucleotide-binding</keyword>
<dbReference type="PRINTS" id="PR00326">
    <property type="entry name" value="GTP1OBG"/>
</dbReference>
<dbReference type="Gene3D" id="3.10.20.30">
    <property type="match status" value="2"/>
</dbReference>
<keyword evidence="3 9" id="KW-0963">Cytoplasm</keyword>
<dbReference type="InterPro" id="IPR023192">
    <property type="entry name" value="TGS-like_dom_sf"/>
</dbReference>
<comment type="subcellular location">
    <subcellularLocation>
        <location evidence="2 9">Cytoplasm</location>
    </subcellularLocation>
</comment>
<dbReference type="IntAct" id="A0A1D6IYG6">
    <property type="interactions" value="9"/>
</dbReference>
<organism evidence="10">
    <name type="scientific">Zea mays</name>
    <name type="common">Maize</name>
    <dbReference type="NCBI Taxonomy" id="4577"/>
    <lineage>
        <taxon>Eukaryota</taxon>
        <taxon>Viridiplantae</taxon>
        <taxon>Streptophyta</taxon>
        <taxon>Embryophyta</taxon>
        <taxon>Tracheophyta</taxon>
        <taxon>Spermatophyta</taxon>
        <taxon>Magnoliopsida</taxon>
        <taxon>Liliopsida</taxon>
        <taxon>Poales</taxon>
        <taxon>Poaceae</taxon>
        <taxon>PACMAD clade</taxon>
        <taxon>Panicoideae</taxon>
        <taxon>Andropogonodae</taxon>
        <taxon>Andropogoneae</taxon>
        <taxon>Tripsacinae</taxon>
        <taxon>Zea</taxon>
    </lineage>
</organism>
<dbReference type="GO" id="GO:0046872">
    <property type="term" value="F:metal ion binding"/>
    <property type="evidence" value="ECO:0007669"/>
    <property type="project" value="UniProtKB-KW"/>
</dbReference>
<sequence length="431" mass="48708">MPPKAKKDAAPSERPILGRFSSHLKIGIVGLPNVGKSTFFNIVTKLAIPAENFPFCTIEPNEARVNVPDERFDWLCKLYKPKSEVPAYLEVTDIAGLIRGAHAGDGLGNAFLSHIRAVDGIFHVLRAFEDAEITHVDDTVDPVRDMETISEELRLKDIEFMKKKLEDLDKSMKRSNDKQLKIEHELCERVIGHLEEGKDVRLGDWKAADIEILNTFQLLSAKPVVYLVNMSEKDFQRKKNKFLPKIHAWVQEHGGETILPFSCAFEQKLVDMPEDEAAKYCAENQITRQVSSHFCYRPIMIPKIIKTGFAAIHLIYFFTAGPDEVKCWQIRRQTKAPQAAGAIHTDFERGFICAELMRPVFWHCLLGSIHVSYMSVTSFVGQVMKFEDLKELGSESAVKAAGKYKQEGKTYVVQDGDIIFFKFNVSGGGKK</sequence>
<evidence type="ECO:0000256" key="4">
    <source>
        <dbReference type="ARBA" id="ARBA00022723"/>
    </source>
</evidence>
<dbReference type="SMR" id="A0A1D6IYG6"/>
<dbReference type="InterPro" id="IPR004095">
    <property type="entry name" value="TGS"/>
</dbReference>
<dbReference type="HAMAP" id="MF_00944">
    <property type="entry name" value="YchF_OLA1_ATPase"/>
    <property type="match status" value="1"/>
</dbReference>
<dbReference type="GO" id="GO:0043023">
    <property type="term" value="F:ribosomal large subunit binding"/>
    <property type="evidence" value="ECO:0007669"/>
    <property type="project" value="UniProtKB-UniRule"/>
</dbReference>
<evidence type="ECO:0000313" key="10">
    <source>
        <dbReference type="EMBL" id="AQK40929.1"/>
    </source>
</evidence>
<dbReference type="FunFam" id="1.10.150.300:FF:000003">
    <property type="entry name" value="Obg-like ATPase 1"/>
    <property type="match status" value="1"/>
</dbReference>